<reference evidence="9 10" key="1">
    <citation type="submission" date="2024-12" db="EMBL/GenBank/DDBJ databases">
        <title>The unique morphological basis and parallel evolutionary history of personate flowers in Penstemon.</title>
        <authorList>
            <person name="Depatie T.H."/>
            <person name="Wessinger C.A."/>
        </authorList>
    </citation>
    <scope>NUCLEOTIDE SEQUENCE [LARGE SCALE GENOMIC DNA]</scope>
    <source>
        <strain evidence="9">WTNN_2</strain>
        <tissue evidence="9">Leaf</tissue>
    </source>
</reference>
<proteinExistence type="inferred from homology"/>
<dbReference type="InterPro" id="IPR036576">
    <property type="entry name" value="WRKY_dom_sf"/>
</dbReference>
<dbReference type="InterPro" id="IPR044810">
    <property type="entry name" value="WRKY_plant"/>
</dbReference>
<dbReference type="PANTHER" id="PTHR31429:SF50">
    <property type="entry name" value="WRKY DOMAIN-CONTAINING PROTEIN"/>
    <property type="match status" value="1"/>
</dbReference>
<comment type="similarity">
    <text evidence="7">Belongs to the WRKY group II-b family.</text>
</comment>
<accession>A0ABD3S976</accession>
<feature type="domain" description="WRKY" evidence="8">
    <location>
        <begin position="222"/>
        <end position="288"/>
    </location>
</feature>
<dbReference type="EMBL" id="JBJXBP010000007">
    <property type="protein sequence ID" value="KAL3821060.1"/>
    <property type="molecule type" value="Genomic_DNA"/>
</dbReference>
<dbReference type="PANTHER" id="PTHR31429">
    <property type="entry name" value="WRKY TRANSCRIPTION FACTOR 36-RELATED"/>
    <property type="match status" value="1"/>
</dbReference>
<evidence type="ECO:0000256" key="6">
    <source>
        <dbReference type="ARBA" id="ARBA00023242"/>
    </source>
</evidence>
<keyword evidence="2" id="KW-0805">Transcription regulation</keyword>
<evidence type="ECO:0000259" key="8">
    <source>
        <dbReference type="PROSITE" id="PS50811"/>
    </source>
</evidence>
<evidence type="ECO:0000256" key="5">
    <source>
        <dbReference type="ARBA" id="ARBA00023163"/>
    </source>
</evidence>
<evidence type="ECO:0000256" key="1">
    <source>
        <dbReference type="ARBA" id="ARBA00004123"/>
    </source>
</evidence>
<dbReference type="Proteomes" id="UP001634393">
    <property type="component" value="Unassembled WGS sequence"/>
</dbReference>
<dbReference type="GO" id="GO:0005634">
    <property type="term" value="C:nucleus"/>
    <property type="evidence" value="ECO:0007669"/>
    <property type="project" value="UniProtKB-SubCell"/>
</dbReference>
<dbReference type="PROSITE" id="PS50811">
    <property type="entry name" value="WRKY"/>
    <property type="match status" value="1"/>
</dbReference>
<dbReference type="SMART" id="SM00774">
    <property type="entry name" value="WRKY"/>
    <property type="match status" value="1"/>
</dbReference>
<sequence>MENAFDHVILNSFDDQISSVDHPEKRVVSEMDFFAKKNCDKDASRVVLEIKKQSEFQLDHISLDTGLNLLTTNSTVDNNKPPEVANPSTSNYNEIMVVKTEIDQINTENERLRAFLNQINNKCYSLQMHIVSLLNHQQHNPNAQNKMNHVEKEEERQKFLIPRQFIEAGQSSLMDDKDGSNIKDSPQEISMGYKMQKISHEVEHHVSEATMKKARVSVRARSEAHTISDGCQWRKYGQKMAKGNPCPKAYYRCTMGVGCPVRKQVQRCAEDQSVLTTTYEGNHNHPLPPAAMSMASMLLSGSMLSTDDGRMVLPANYMAATLSASAPFPTITLDLTNNSTTPLHRPQPQAAPQLILPPQFQFEHAQNLMQQVLREQFNQFSGVDNSSQEMVDAIARDPHFMAAVASSIIGNNYSNINGGEDKRSLNNYGN</sequence>
<dbReference type="Pfam" id="PF03106">
    <property type="entry name" value="WRKY"/>
    <property type="match status" value="1"/>
</dbReference>
<dbReference type="FunFam" id="2.20.25.80:FF:000002">
    <property type="entry name" value="probable WRKY transcription factor 31"/>
    <property type="match status" value="1"/>
</dbReference>
<evidence type="ECO:0000256" key="7">
    <source>
        <dbReference type="ARBA" id="ARBA00061007"/>
    </source>
</evidence>
<name>A0ABD3S976_9LAMI</name>
<evidence type="ECO:0000256" key="4">
    <source>
        <dbReference type="ARBA" id="ARBA00023125"/>
    </source>
</evidence>
<organism evidence="9 10">
    <name type="scientific">Penstemon smallii</name>
    <dbReference type="NCBI Taxonomy" id="265156"/>
    <lineage>
        <taxon>Eukaryota</taxon>
        <taxon>Viridiplantae</taxon>
        <taxon>Streptophyta</taxon>
        <taxon>Embryophyta</taxon>
        <taxon>Tracheophyta</taxon>
        <taxon>Spermatophyta</taxon>
        <taxon>Magnoliopsida</taxon>
        <taxon>eudicotyledons</taxon>
        <taxon>Gunneridae</taxon>
        <taxon>Pentapetalae</taxon>
        <taxon>asterids</taxon>
        <taxon>lamiids</taxon>
        <taxon>Lamiales</taxon>
        <taxon>Plantaginaceae</taxon>
        <taxon>Cheloneae</taxon>
        <taxon>Penstemon</taxon>
    </lineage>
</organism>
<comment type="subcellular location">
    <subcellularLocation>
        <location evidence="1">Nucleus</location>
    </subcellularLocation>
</comment>
<evidence type="ECO:0000256" key="3">
    <source>
        <dbReference type="ARBA" id="ARBA00023054"/>
    </source>
</evidence>
<keyword evidence="6" id="KW-0539">Nucleus</keyword>
<dbReference type="AlphaFoldDB" id="A0ABD3S976"/>
<dbReference type="InterPro" id="IPR003657">
    <property type="entry name" value="WRKY_dom"/>
</dbReference>
<protein>
    <recommendedName>
        <fullName evidence="8">WRKY domain-containing protein</fullName>
    </recommendedName>
</protein>
<keyword evidence="10" id="KW-1185">Reference proteome</keyword>
<gene>
    <name evidence="9" type="ORF">ACJIZ3_006965</name>
</gene>
<keyword evidence="4" id="KW-0238">DNA-binding</keyword>
<evidence type="ECO:0000256" key="2">
    <source>
        <dbReference type="ARBA" id="ARBA00023015"/>
    </source>
</evidence>
<comment type="caution">
    <text evidence="9">The sequence shown here is derived from an EMBL/GenBank/DDBJ whole genome shotgun (WGS) entry which is preliminary data.</text>
</comment>
<dbReference type="GO" id="GO:0003677">
    <property type="term" value="F:DNA binding"/>
    <property type="evidence" value="ECO:0007669"/>
    <property type="project" value="UniProtKB-KW"/>
</dbReference>
<evidence type="ECO:0000313" key="10">
    <source>
        <dbReference type="Proteomes" id="UP001634393"/>
    </source>
</evidence>
<dbReference type="Gene3D" id="2.20.25.80">
    <property type="entry name" value="WRKY domain"/>
    <property type="match status" value="1"/>
</dbReference>
<dbReference type="SUPFAM" id="SSF118290">
    <property type="entry name" value="WRKY DNA-binding domain"/>
    <property type="match status" value="1"/>
</dbReference>
<keyword evidence="3" id="KW-0175">Coiled coil</keyword>
<evidence type="ECO:0000313" key="9">
    <source>
        <dbReference type="EMBL" id="KAL3821060.1"/>
    </source>
</evidence>
<keyword evidence="5" id="KW-0804">Transcription</keyword>